<protein>
    <submittedName>
        <fullName evidence="2">Uncharacterized protein</fullName>
    </submittedName>
</protein>
<organism evidence="2">
    <name type="scientific">Rhizophora mucronata</name>
    <name type="common">Asiatic mangrove</name>
    <dbReference type="NCBI Taxonomy" id="61149"/>
    <lineage>
        <taxon>Eukaryota</taxon>
        <taxon>Viridiplantae</taxon>
        <taxon>Streptophyta</taxon>
        <taxon>Embryophyta</taxon>
        <taxon>Tracheophyta</taxon>
        <taxon>Spermatophyta</taxon>
        <taxon>Magnoliopsida</taxon>
        <taxon>eudicotyledons</taxon>
        <taxon>Gunneridae</taxon>
        <taxon>Pentapetalae</taxon>
        <taxon>rosids</taxon>
        <taxon>fabids</taxon>
        <taxon>Malpighiales</taxon>
        <taxon>Rhizophoraceae</taxon>
        <taxon>Rhizophora</taxon>
    </lineage>
</organism>
<evidence type="ECO:0000256" key="1">
    <source>
        <dbReference type="SAM" id="MobiDB-lite"/>
    </source>
</evidence>
<reference evidence="2" key="1">
    <citation type="submission" date="2018-02" db="EMBL/GenBank/DDBJ databases">
        <title>Rhizophora mucronata_Transcriptome.</title>
        <authorList>
            <person name="Meera S.P."/>
            <person name="Sreeshan A."/>
            <person name="Augustine A."/>
        </authorList>
    </citation>
    <scope>NUCLEOTIDE SEQUENCE</scope>
    <source>
        <tissue evidence="2">Leaf</tissue>
    </source>
</reference>
<accession>A0A2P2KLM0</accession>
<sequence>MLNVDMSLSHVRQPKLTQEKNPRDWPRSRPLKLCKISS</sequence>
<evidence type="ECO:0000313" key="2">
    <source>
        <dbReference type="EMBL" id="MBX06621.1"/>
    </source>
</evidence>
<feature type="compositionally biased region" description="Basic and acidic residues" evidence="1">
    <location>
        <begin position="17"/>
        <end position="27"/>
    </location>
</feature>
<feature type="region of interest" description="Disordered" evidence="1">
    <location>
        <begin position="1"/>
        <end position="38"/>
    </location>
</feature>
<name>A0A2P2KLM0_RHIMU</name>
<dbReference type="EMBL" id="GGEC01026137">
    <property type="protein sequence ID" value="MBX06621.1"/>
    <property type="molecule type" value="Transcribed_RNA"/>
</dbReference>
<proteinExistence type="predicted"/>
<dbReference type="AlphaFoldDB" id="A0A2P2KLM0"/>